<organism evidence="1 2">
    <name type="scientific">Maledivibacter halophilus</name>
    <dbReference type="NCBI Taxonomy" id="36842"/>
    <lineage>
        <taxon>Bacteria</taxon>
        <taxon>Bacillati</taxon>
        <taxon>Bacillota</taxon>
        <taxon>Clostridia</taxon>
        <taxon>Peptostreptococcales</taxon>
        <taxon>Caminicellaceae</taxon>
        <taxon>Maledivibacter</taxon>
    </lineage>
</organism>
<dbReference type="GO" id="GO:0004803">
    <property type="term" value="F:transposase activity"/>
    <property type="evidence" value="ECO:0007669"/>
    <property type="project" value="InterPro"/>
</dbReference>
<dbReference type="Pfam" id="PF01527">
    <property type="entry name" value="HTH_Tnp_1"/>
    <property type="match status" value="1"/>
</dbReference>
<keyword evidence="2" id="KW-1185">Reference proteome</keyword>
<sequence length="80" mass="9467">MSNRSKRYKEEFKKQIVGLINNGKNLAEIVKEYNIARSTVHKWVCDYTTSGSFKTKDNRTDNENELVKLRKENQRLKMIS</sequence>
<gene>
    <name evidence="1" type="ORF">SAMN02194393_02225</name>
</gene>
<dbReference type="SUPFAM" id="SSF46689">
    <property type="entry name" value="Homeodomain-like"/>
    <property type="match status" value="1"/>
</dbReference>
<proteinExistence type="predicted"/>
<dbReference type="GO" id="GO:0006313">
    <property type="term" value="P:DNA transposition"/>
    <property type="evidence" value="ECO:0007669"/>
    <property type="project" value="InterPro"/>
</dbReference>
<dbReference type="Proteomes" id="UP000190285">
    <property type="component" value="Unassembled WGS sequence"/>
</dbReference>
<evidence type="ECO:0000313" key="2">
    <source>
        <dbReference type="Proteomes" id="UP000190285"/>
    </source>
</evidence>
<name>A0A1T5L0J4_9FIRM</name>
<dbReference type="InterPro" id="IPR002514">
    <property type="entry name" value="Transposase_8"/>
</dbReference>
<dbReference type="InterPro" id="IPR009057">
    <property type="entry name" value="Homeodomain-like_sf"/>
</dbReference>
<dbReference type="Gene3D" id="1.10.10.60">
    <property type="entry name" value="Homeodomain-like"/>
    <property type="match status" value="1"/>
</dbReference>
<dbReference type="GO" id="GO:0003677">
    <property type="term" value="F:DNA binding"/>
    <property type="evidence" value="ECO:0007669"/>
    <property type="project" value="InterPro"/>
</dbReference>
<dbReference type="STRING" id="36842.SAMN02194393_02225"/>
<dbReference type="AlphaFoldDB" id="A0A1T5L0J4"/>
<evidence type="ECO:0000313" key="1">
    <source>
        <dbReference type="EMBL" id="SKC69245.1"/>
    </source>
</evidence>
<accession>A0A1T5L0J4</accession>
<protein>
    <submittedName>
        <fullName evidence="1">Transposase</fullName>
    </submittedName>
</protein>
<dbReference type="OrthoDB" id="9781005at2"/>
<reference evidence="1 2" key="1">
    <citation type="submission" date="2017-02" db="EMBL/GenBank/DDBJ databases">
        <authorList>
            <person name="Peterson S.W."/>
        </authorList>
    </citation>
    <scope>NUCLEOTIDE SEQUENCE [LARGE SCALE GENOMIC DNA]</scope>
    <source>
        <strain evidence="1 2">M1</strain>
    </source>
</reference>
<dbReference type="EMBL" id="FUZT01000005">
    <property type="protein sequence ID" value="SKC69245.1"/>
    <property type="molecule type" value="Genomic_DNA"/>
</dbReference>